<name>A0ABR4Q908_9CEST</name>
<dbReference type="Proteomes" id="UP001651158">
    <property type="component" value="Unassembled WGS sequence"/>
</dbReference>
<accession>A0ABR4Q908</accession>
<dbReference type="EMBL" id="JAKROA010000006">
    <property type="protein sequence ID" value="KAL5106186.1"/>
    <property type="molecule type" value="Genomic_DNA"/>
</dbReference>
<proteinExistence type="predicted"/>
<sequence>MMRSEAENPECYCYLSWMKFLMCKRLSSLQYNDHAESRLSHRCAQLFRGHETFVLGALIPEFPSPEAGPGSV</sequence>
<evidence type="ECO:0000313" key="1">
    <source>
        <dbReference type="EMBL" id="KAL5106186.1"/>
    </source>
</evidence>
<comment type="caution">
    <text evidence="1">The sequence shown here is derived from an EMBL/GenBank/DDBJ whole genome shotgun (WGS) entry which is preliminary data.</text>
</comment>
<protein>
    <submittedName>
        <fullName evidence="1">Uncharacterized protein</fullName>
    </submittedName>
</protein>
<keyword evidence="2" id="KW-1185">Reference proteome</keyword>
<evidence type="ECO:0000313" key="2">
    <source>
        <dbReference type="Proteomes" id="UP001651158"/>
    </source>
</evidence>
<organism evidence="1 2">
    <name type="scientific">Taenia crassiceps</name>
    <dbReference type="NCBI Taxonomy" id="6207"/>
    <lineage>
        <taxon>Eukaryota</taxon>
        <taxon>Metazoa</taxon>
        <taxon>Spiralia</taxon>
        <taxon>Lophotrochozoa</taxon>
        <taxon>Platyhelminthes</taxon>
        <taxon>Cestoda</taxon>
        <taxon>Eucestoda</taxon>
        <taxon>Cyclophyllidea</taxon>
        <taxon>Taeniidae</taxon>
        <taxon>Taenia</taxon>
    </lineage>
</organism>
<gene>
    <name evidence="1" type="ORF">TcWFU_004580</name>
</gene>
<reference evidence="1 2" key="1">
    <citation type="journal article" date="2022" name="Front. Cell. Infect. Microbiol.">
        <title>The Genomes of Two Strains of Taenia crassiceps the Animal Model for the Study of Human Cysticercosis.</title>
        <authorList>
            <person name="Bobes R.J."/>
            <person name="Estrada K."/>
            <person name="Rios-Valencia D.G."/>
            <person name="Calderon-Gallegos A."/>
            <person name="de la Torre P."/>
            <person name="Carrero J.C."/>
            <person name="Sanchez-Flores A."/>
            <person name="Laclette J.P."/>
        </authorList>
    </citation>
    <scope>NUCLEOTIDE SEQUENCE [LARGE SCALE GENOMIC DNA]</scope>
    <source>
        <strain evidence="1">WFUcys</strain>
    </source>
</reference>